<dbReference type="Proteomes" id="UP000305887">
    <property type="component" value="Unassembled WGS sequence"/>
</dbReference>
<evidence type="ECO:0000256" key="2">
    <source>
        <dbReference type="SAM" id="Phobius"/>
    </source>
</evidence>
<dbReference type="OrthoDB" id="7780927at2"/>
<reference evidence="3 4" key="1">
    <citation type="submission" date="2019-06" db="EMBL/GenBank/DDBJ databases">
        <title>YIM 131921 draft genome.</title>
        <authorList>
            <person name="Jiang L."/>
        </authorList>
    </citation>
    <scope>NUCLEOTIDE SEQUENCE [LARGE SCALE GENOMIC DNA]</scope>
    <source>
        <strain evidence="3 4">YIM 131921</strain>
    </source>
</reference>
<sequence>MLPLSAFLLSGRAASEVMSSTSPDGQAFAAIGAGLAGAVFTGVATFFGLILGSVAVITGLVLVLGGRREVVIVDAPAQRLLSAATSGAVKREPPMTAPSSKPAAPRLGGVRR</sequence>
<protein>
    <submittedName>
        <fullName evidence="3">Uncharacterized protein</fullName>
    </submittedName>
</protein>
<gene>
    <name evidence="3" type="ORF">FHG66_19880</name>
</gene>
<organism evidence="3 4">
    <name type="scientific">Rubellimicrobium rubrum</name>
    <dbReference type="NCBI Taxonomy" id="2585369"/>
    <lineage>
        <taxon>Bacteria</taxon>
        <taxon>Pseudomonadati</taxon>
        <taxon>Pseudomonadota</taxon>
        <taxon>Alphaproteobacteria</taxon>
        <taxon>Rhodobacterales</taxon>
        <taxon>Roseobacteraceae</taxon>
        <taxon>Rubellimicrobium</taxon>
    </lineage>
</organism>
<proteinExistence type="predicted"/>
<feature type="transmembrane region" description="Helical" evidence="2">
    <location>
        <begin position="39"/>
        <end position="64"/>
    </location>
</feature>
<feature type="region of interest" description="Disordered" evidence="1">
    <location>
        <begin position="87"/>
        <end position="112"/>
    </location>
</feature>
<keyword evidence="2" id="KW-0812">Transmembrane</keyword>
<dbReference type="AlphaFoldDB" id="A0A5C4MLQ2"/>
<keyword evidence="2" id="KW-0472">Membrane</keyword>
<comment type="caution">
    <text evidence="3">The sequence shown here is derived from an EMBL/GenBank/DDBJ whole genome shotgun (WGS) entry which is preliminary data.</text>
</comment>
<keyword evidence="4" id="KW-1185">Reference proteome</keyword>
<evidence type="ECO:0000313" key="3">
    <source>
        <dbReference type="EMBL" id="TNC45935.1"/>
    </source>
</evidence>
<name>A0A5C4MLQ2_9RHOB</name>
<evidence type="ECO:0000313" key="4">
    <source>
        <dbReference type="Proteomes" id="UP000305887"/>
    </source>
</evidence>
<dbReference type="EMBL" id="VDFU01000045">
    <property type="protein sequence ID" value="TNC45935.1"/>
    <property type="molecule type" value="Genomic_DNA"/>
</dbReference>
<dbReference type="RefSeq" id="WP_139078862.1">
    <property type="nucleotide sequence ID" value="NZ_VDFU01000045.1"/>
</dbReference>
<accession>A0A5C4MLQ2</accession>
<evidence type="ECO:0000256" key="1">
    <source>
        <dbReference type="SAM" id="MobiDB-lite"/>
    </source>
</evidence>
<keyword evidence="2" id="KW-1133">Transmembrane helix</keyword>